<feature type="region of interest" description="Disordered" evidence="7">
    <location>
        <begin position="715"/>
        <end position="740"/>
    </location>
</feature>
<proteinExistence type="predicted"/>
<feature type="compositionally biased region" description="Basic and acidic residues" evidence="7">
    <location>
        <begin position="37"/>
        <end position="58"/>
    </location>
</feature>
<evidence type="ECO:0000256" key="3">
    <source>
        <dbReference type="ARBA" id="ARBA00022771"/>
    </source>
</evidence>
<dbReference type="CTD" id="55628"/>
<feature type="region of interest" description="Disordered" evidence="7">
    <location>
        <begin position="599"/>
        <end position="669"/>
    </location>
</feature>
<protein>
    <submittedName>
        <fullName evidence="11">Zinc finger protein 407 isoform X2</fullName>
    </submittedName>
</protein>
<evidence type="ECO:0000256" key="4">
    <source>
        <dbReference type="ARBA" id="ARBA00022833"/>
    </source>
</evidence>
<feature type="compositionally biased region" description="Low complexity" evidence="7">
    <location>
        <begin position="428"/>
        <end position="442"/>
    </location>
</feature>
<feature type="compositionally biased region" description="Polar residues" evidence="7">
    <location>
        <begin position="1022"/>
        <end position="1041"/>
    </location>
</feature>
<dbReference type="GO" id="GO:0005634">
    <property type="term" value="C:nucleus"/>
    <property type="evidence" value="ECO:0007669"/>
    <property type="project" value="TreeGrafter"/>
</dbReference>
<dbReference type="InterPro" id="IPR003604">
    <property type="entry name" value="Matrin/U1-like-C_Znf_C2H2"/>
</dbReference>
<feature type="region of interest" description="Disordered" evidence="7">
    <location>
        <begin position="970"/>
        <end position="1056"/>
    </location>
</feature>
<feature type="compositionally biased region" description="Polar residues" evidence="7">
    <location>
        <begin position="658"/>
        <end position="668"/>
    </location>
</feature>
<keyword evidence="6" id="KW-0175">Coiled coil</keyword>
<keyword evidence="10" id="KW-1185">Reference proteome</keyword>
<evidence type="ECO:0000256" key="1">
    <source>
        <dbReference type="ARBA" id="ARBA00022723"/>
    </source>
</evidence>
<organism evidence="10 11">
    <name type="scientific">Betta splendens</name>
    <name type="common">Siamese fighting fish</name>
    <dbReference type="NCBI Taxonomy" id="158456"/>
    <lineage>
        <taxon>Eukaryota</taxon>
        <taxon>Metazoa</taxon>
        <taxon>Chordata</taxon>
        <taxon>Craniata</taxon>
        <taxon>Vertebrata</taxon>
        <taxon>Euteleostomi</taxon>
        <taxon>Actinopterygii</taxon>
        <taxon>Neopterygii</taxon>
        <taxon>Teleostei</taxon>
        <taxon>Neoteleostei</taxon>
        <taxon>Acanthomorphata</taxon>
        <taxon>Anabantaria</taxon>
        <taxon>Anabantiformes</taxon>
        <taxon>Anabantoidei</taxon>
        <taxon>Osphronemidae</taxon>
        <taxon>Betta</taxon>
    </lineage>
</organism>
<feature type="compositionally biased region" description="Basic and acidic residues" evidence="7">
    <location>
        <begin position="970"/>
        <end position="990"/>
    </location>
</feature>
<dbReference type="GO" id="GO:0003677">
    <property type="term" value="F:DNA binding"/>
    <property type="evidence" value="ECO:0007669"/>
    <property type="project" value="InterPro"/>
</dbReference>
<feature type="domain" description="C2H2-type" evidence="8">
    <location>
        <begin position="361"/>
        <end position="389"/>
    </location>
</feature>
<feature type="domain" description="C2H2-type" evidence="8">
    <location>
        <begin position="817"/>
        <end position="840"/>
    </location>
</feature>
<dbReference type="GO" id="GO:0008270">
    <property type="term" value="F:zinc ion binding"/>
    <property type="evidence" value="ECO:0007669"/>
    <property type="project" value="UniProtKB-KW"/>
</dbReference>
<dbReference type="InterPro" id="IPR050688">
    <property type="entry name" value="Zinc_finger/UBP_domain"/>
</dbReference>
<keyword evidence="3 5" id="KW-0863">Zinc-finger</keyword>
<feature type="coiled-coil region" evidence="6">
    <location>
        <begin position="923"/>
        <end position="957"/>
    </location>
</feature>
<dbReference type="InterPro" id="IPR013087">
    <property type="entry name" value="Znf_C2H2_type"/>
</dbReference>
<feature type="compositionally biased region" description="Acidic residues" evidence="7">
    <location>
        <begin position="314"/>
        <end position="329"/>
    </location>
</feature>
<keyword evidence="4" id="KW-0862">Zinc</keyword>
<feature type="domain" description="C2H2-type" evidence="8">
    <location>
        <begin position="775"/>
        <end position="805"/>
    </location>
</feature>
<dbReference type="SMART" id="SM00451">
    <property type="entry name" value="ZnF_U1"/>
    <property type="match status" value="5"/>
</dbReference>
<feature type="domain" description="BEN" evidence="9">
    <location>
        <begin position="1054"/>
        <end position="1160"/>
    </location>
</feature>
<dbReference type="PROSITE" id="PS51457">
    <property type="entry name" value="BEN"/>
    <property type="match status" value="1"/>
</dbReference>
<keyword evidence="1" id="KW-0479">Metal-binding</keyword>
<dbReference type="AlphaFoldDB" id="A0A6P7KX60"/>
<dbReference type="PROSITE" id="PS50157">
    <property type="entry name" value="ZINC_FINGER_C2H2_2"/>
    <property type="match status" value="4"/>
</dbReference>
<gene>
    <name evidence="11" type="primary">znf407</name>
</gene>
<feature type="compositionally biased region" description="Basic and acidic residues" evidence="7">
    <location>
        <begin position="729"/>
        <end position="740"/>
    </location>
</feature>
<dbReference type="PROSITE" id="PS00028">
    <property type="entry name" value="ZINC_FINGER_C2H2_1"/>
    <property type="match status" value="6"/>
</dbReference>
<feature type="region of interest" description="Disordered" evidence="7">
    <location>
        <begin position="424"/>
        <end position="476"/>
    </location>
</feature>
<dbReference type="InterPro" id="IPR036236">
    <property type="entry name" value="Znf_C2H2_sf"/>
</dbReference>
<dbReference type="RefSeq" id="XP_028985209.1">
    <property type="nucleotide sequence ID" value="XM_029129376.2"/>
</dbReference>
<evidence type="ECO:0000256" key="7">
    <source>
        <dbReference type="SAM" id="MobiDB-lite"/>
    </source>
</evidence>
<feature type="region of interest" description="Disordered" evidence="7">
    <location>
        <begin position="1"/>
        <end position="58"/>
    </location>
</feature>
<dbReference type="SUPFAM" id="SSF57667">
    <property type="entry name" value="beta-beta-alpha zinc fingers"/>
    <property type="match status" value="2"/>
</dbReference>
<feature type="compositionally biased region" description="Polar residues" evidence="7">
    <location>
        <begin position="611"/>
        <end position="629"/>
    </location>
</feature>
<evidence type="ECO:0000256" key="6">
    <source>
        <dbReference type="SAM" id="Coils"/>
    </source>
</evidence>
<evidence type="ECO:0000259" key="9">
    <source>
        <dbReference type="PROSITE" id="PS51457"/>
    </source>
</evidence>
<dbReference type="InterPro" id="IPR018379">
    <property type="entry name" value="BEN_domain"/>
</dbReference>
<feature type="region of interest" description="Disordered" evidence="7">
    <location>
        <begin position="271"/>
        <end position="290"/>
    </location>
</feature>
<accession>A0A6P7KX60</accession>
<feature type="compositionally biased region" description="Basic and acidic residues" evidence="7">
    <location>
        <begin position="447"/>
        <end position="474"/>
    </location>
</feature>
<dbReference type="GeneID" id="114843127"/>
<keyword evidence="2" id="KW-0677">Repeat</keyword>
<evidence type="ECO:0000259" key="8">
    <source>
        <dbReference type="PROSITE" id="PS50157"/>
    </source>
</evidence>
<evidence type="ECO:0000256" key="2">
    <source>
        <dbReference type="ARBA" id="ARBA00022737"/>
    </source>
</evidence>
<evidence type="ECO:0000256" key="5">
    <source>
        <dbReference type="PROSITE-ProRule" id="PRU00042"/>
    </source>
</evidence>
<sequence>MDKTTISQKKTVKRKVPESETSGKVQPDDVEMEEDIRDSLSRTENLEETDEKHPEAAPEIKDTLCAVCGFSAKGSRSLKIHYAKKHGKNSKNKGKTPEHIADVSPAEIQQDVDMGELELSASDNSGNIKLDQEDCAQERRVSKRTPKPKMIFSCNYCGQEFRDKAPLDVHVQRHHAKDTPYSYDADDNMDYEEETVKPDVTPVKTNTPMQVVPKHLVNRFQLKCAHCDFRVSTASLLESHTRVKHLDQNWYRCKLCNFFSATSEWMDNHLSSDNHKQKQKGREAAESPHEVYVECVSHTSGGDATPTTDRAAADEEGDTLTEGEQETEGVTEAVDAFSEEEDLDLEPPKKKRGRPKQGSTTTCGYCGLVVSNATNLSVHVRRKHSKEYGYSCTLCNYSCVTKGDMDRHCITKKHVRRTQECVNKDTVNNQQEPTITQTQEPNGASETTDKEQGSNDMASDEHSKEEQTSQRKPDTVNSCSHCDFVALSIPSLHLHIRRRHTKEFEYVCLACSYYAVTSREMSRHASTEKHKQKSQKYLEQPGSEGQSALKMKEVIELARASVDADGDPPSPAEESEACPNDIQTVECQITAVGTDLEAGVSGSADEKHSESVTSTGASQPVTDPQQTPADLQPPPQELREEEDKQGDEEINADGMNVNAKSGLSQTDTHLSKAPPFDACIVSMKVLAEQELQESLALEGEAAVICLTGGSPTPIDPLPSSSAYVKKVKPKEGRARDEAKGNSSRIRCEDCGFMADGLSGLSVHVSMKHPSKEKHFHCLVCGKSFFSESNLHQHLNSAAHHRNEQNSVEELPEGGASFKCVKCTDRFETEQDLFVHIKEKHEELLREVNKYVLEDTEQINREREENQGSVCKYCGKVCKSSNSMAFLAHIRTHTVPPAAITMQAVEELVRRSVQKEVFVLRKSLDELAQDNKKALEDNSSLRRTIVKLEQELHKLRDDNCSVRQALRTMAERARSRNECGDWNDESERREQLLPSPSQERVPPSPTPSPSRSLAGSASSSCAETQVSPHLPSSSDGASTNETLPAPQAPSKPNALPDIVLQPVDPKVEAEIFRNSQLRYGPRRPDEYAAKMFMMIVDFPTYLSWTHKVNWRGSDGKQALPRNVIFKLRELLLRRFNDLTVKEWKEIRDRVNERLRNPRKADPRIEKCFL</sequence>
<reference evidence="11" key="1">
    <citation type="submission" date="2025-08" db="UniProtKB">
        <authorList>
            <consortium name="RefSeq"/>
        </authorList>
    </citation>
    <scope>IDENTIFICATION</scope>
</reference>
<feature type="region of interest" description="Disordered" evidence="7">
    <location>
        <begin position="297"/>
        <end position="360"/>
    </location>
</feature>
<name>A0A6P7KX60_BETSP</name>
<dbReference type="Pfam" id="PF13894">
    <property type="entry name" value="zf-C2H2_4"/>
    <property type="match status" value="1"/>
</dbReference>
<feature type="compositionally biased region" description="Low complexity" evidence="7">
    <location>
        <begin position="1008"/>
        <end position="1021"/>
    </location>
</feature>
<evidence type="ECO:0000313" key="11">
    <source>
        <dbReference type="RefSeq" id="XP_028985209.1"/>
    </source>
</evidence>
<dbReference type="Gene3D" id="3.30.160.60">
    <property type="entry name" value="Classic Zinc Finger"/>
    <property type="match status" value="6"/>
</dbReference>
<evidence type="ECO:0000313" key="10">
    <source>
        <dbReference type="Proteomes" id="UP000515150"/>
    </source>
</evidence>
<dbReference type="Proteomes" id="UP000515150">
    <property type="component" value="Chromosome 16"/>
</dbReference>
<dbReference type="PANTHER" id="PTHR24403:SF60">
    <property type="entry name" value="ZINC FINGER PROTEIN 407"/>
    <property type="match status" value="1"/>
</dbReference>
<dbReference type="GO" id="GO:0045944">
    <property type="term" value="P:positive regulation of transcription by RNA polymerase II"/>
    <property type="evidence" value="ECO:0007669"/>
    <property type="project" value="TreeGrafter"/>
</dbReference>
<feature type="domain" description="C2H2-type" evidence="8">
    <location>
        <begin position="152"/>
        <end position="180"/>
    </location>
</feature>
<dbReference type="Pfam" id="PF00096">
    <property type="entry name" value="zf-C2H2"/>
    <property type="match status" value="1"/>
</dbReference>
<feature type="region of interest" description="Disordered" evidence="7">
    <location>
        <begin position="524"/>
        <end position="547"/>
    </location>
</feature>
<dbReference type="PANTHER" id="PTHR24403">
    <property type="entry name" value="ZINC FINGER PROTEIN"/>
    <property type="match status" value="1"/>
</dbReference>
<dbReference type="SMART" id="SM00355">
    <property type="entry name" value="ZnF_C2H2"/>
    <property type="match status" value="12"/>
</dbReference>